<dbReference type="InterPro" id="IPR004313">
    <property type="entry name" value="ARD"/>
</dbReference>
<dbReference type="InterPro" id="IPR011051">
    <property type="entry name" value="RmlC_Cupin_sf"/>
</dbReference>
<keyword evidence="2 10" id="KW-0533">Nickel</keyword>
<dbReference type="FunFam" id="2.60.120.10:FF:000099">
    <property type="entry name" value="1,2-dihydroxy-3-keto-5-methylthiopentene dioxygenase"/>
    <property type="match status" value="1"/>
</dbReference>
<dbReference type="HAMAP" id="MF_03154">
    <property type="entry name" value="Salvage_MtnD_euk"/>
    <property type="match status" value="1"/>
</dbReference>
<dbReference type="EC" id="1.13.11.53" evidence="10"/>
<keyword evidence="9 10" id="KW-0539">Nucleus</keyword>
<feature type="binding site" evidence="10">
    <location>
        <position position="221"/>
    </location>
    <ligand>
        <name>Fe(2+)</name>
        <dbReference type="ChEBI" id="CHEBI:29033"/>
        <note>for iron-dependent acireductone dioxygenase activity</note>
    </ligand>
</feature>
<keyword evidence="7 10" id="KW-0408">Iron</keyword>
<feature type="compositionally biased region" description="Polar residues" evidence="11">
    <location>
        <begin position="1"/>
        <end position="31"/>
    </location>
</feature>
<comment type="similarity">
    <text evidence="10">Belongs to the acireductone dioxygenase (ARD) family.</text>
</comment>
<protein>
    <recommendedName>
        <fullName evidence="10">Acireductone dioxygenase</fullName>
    </recommendedName>
    <alternativeName>
        <fullName evidence="10">Acireductone dioxygenase (Fe(2+)-requiring)</fullName>
        <shortName evidence="10">ARD'</shortName>
        <shortName evidence="10">Fe-ARD</shortName>
        <ecNumber evidence="10">1.13.11.54</ecNumber>
    </alternativeName>
    <alternativeName>
        <fullName evidence="10">Acireductone dioxygenase (Ni(2+)-requiring)</fullName>
        <shortName evidence="10">ARD</shortName>
        <shortName evidence="10">Ni-ARD</shortName>
        <ecNumber evidence="10">1.13.11.53</ecNumber>
    </alternativeName>
</protein>
<keyword evidence="13" id="KW-1185">Reference proteome</keyword>
<dbReference type="EC" id="1.13.11.54" evidence="10"/>
<feature type="binding site" evidence="10">
    <location>
        <position position="221"/>
    </location>
    <ligand>
        <name>Ni(2+)</name>
        <dbReference type="ChEBI" id="CHEBI:49786"/>
        <note>for nickel-dependent acireductone dioxygenase activity</note>
    </ligand>
</feature>
<dbReference type="AlphaFoldDB" id="A0A8T0G6T0"/>
<dbReference type="GO" id="GO:0010309">
    <property type="term" value="F:acireductone dioxygenase [iron(II)-requiring] activity"/>
    <property type="evidence" value="ECO:0007669"/>
    <property type="project" value="UniProtKB-UniRule"/>
</dbReference>
<dbReference type="SUPFAM" id="SSF51182">
    <property type="entry name" value="RmlC-like cupins"/>
    <property type="match status" value="1"/>
</dbReference>
<dbReference type="GO" id="GO:0016151">
    <property type="term" value="F:nickel cation binding"/>
    <property type="evidence" value="ECO:0007669"/>
    <property type="project" value="UniProtKB-UniRule"/>
</dbReference>
<reference evidence="12" key="1">
    <citation type="submission" date="2020-06" db="EMBL/GenBank/DDBJ databases">
        <title>WGS assembly of Ceratodon purpureus strain R40.</title>
        <authorList>
            <person name="Carey S.B."/>
            <person name="Jenkins J."/>
            <person name="Shu S."/>
            <person name="Lovell J.T."/>
            <person name="Sreedasyam A."/>
            <person name="Maumus F."/>
            <person name="Tiley G.P."/>
            <person name="Fernandez-Pozo N."/>
            <person name="Barry K."/>
            <person name="Chen C."/>
            <person name="Wang M."/>
            <person name="Lipzen A."/>
            <person name="Daum C."/>
            <person name="Saski C.A."/>
            <person name="Payton A.C."/>
            <person name="Mcbreen J.C."/>
            <person name="Conrad R.E."/>
            <person name="Kollar L.M."/>
            <person name="Olsson S."/>
            <person name="Huttunen S."/>
            <person name="Landis J.B."/>
            <person name="Wickett N.J."/>
            <person name="Johnson M.G."/>
            <person name="Rensing S.A."/>
            <person name="Grimwood J."/>
            <person name="Schmutz J."/>
            <person name="Mcdaniel S.F."/>
        </authorList>
    </citation>
    <scope>NUCLEOTIDE SEQUENCE</scope>
    <source>
        <strain evidence="12">R40</strain>
    </source>
</reference>
<name>A0A8T0G6T0_CERPU</name>
<dbReference type="PANTHER" id="PTHR23418:SF16">
    <property type="entry name" value="ACIREDUCTONE DIOXYGENASE"/>
    <property type="match status" value="1"/>
</dbReference>
<comment type="cofactor">
    <cofactor evidence="10">
        <name>Fe(2+)</name>
        <dbReference type="ChEBI" id="CHEBI:29033"/>
    </cofactor>
    <cofactor evidence="10">
        <name>Ni(2+)</name>
        <dbReference type="ChEBI" id="CHEBI:49786"/>
    </cofactor>
    <text evidence="10">Binds either 1 Fe or Ni cation per monomer. Iron-binding promotes an acireductone dioxygenase reaction producing 2-keto-4-methylthiobutyrate, while nickel-binding promotes an acireductone dioxygenase reaction producing 3-(methylsulfanyl)propanoate.</text>
</comment>
<comment type="pathway">
    <text evidence="10">Amino-acid biosynthesis; L-methionine biosynthesis via salvage pathway; L-methionine from S-methyl-5-thio-alpha-D-ribose 1-phosphate: step 5/6.</text>
</comment>
<feature type="binding site" evidence="10">
    <location>
        <position position="182"/>
    </location>
    <ligand>
        <name>Ni(2+)</name>
        <dbReference type="ChEBI" id="CHEBI:49786"/>
        <note>for nickel-dependent acireductone dioxygenase activity</note>
    </ligand>
</feature>
<evidence type="ECO:0000256" key="8">
    <source>
        <dbReference type="ARBA" id="ARBA00023167"/>
    </source>
</evidence>
<comment type="catalytic activity">
    <reaction evidence="10">
        <text>1,2-dihydroxy-5-(methylsulfanyl)pent-1-en-3-one + O2 = 4-methylsulfanyl-2-oxobutanoate + formate + 2 H(+)</text>
        <dbReference type="Rhea" id="RHEA:24504"/>
        <dbReference type="ChEBI" id="CHEBI:15378"/>
        <dbReference type="ChEBI" id="CHEBI:15379"/>
        <dbReference type="ChEBI" id="CHEBI:15740"/>
        <dbReference type="ChEBI" id="CHEBI:16723"/>
        <dbReference type="ChEBI" id="CHEBI:49252"/>
        <dbReference type="EC" id="1.13.11.54"/>
    </reaction>
</comment>
<dbReference type="CDD" id="cd02232">
    <property type="entry name" value="cupin_ARD"/>
    <property type="match status" value="1"/>
</dbReference>
<evidence type="ECO:0000313" key="13">
    <source>
        <dbReference type="Proteomes" id="UP000822688"/>
    </source>
</evidence>
<dbReference type="GO" id="GO:0005634">
    <property type="term" value="C:nucleus"/>
    <property type="evidence" value="ECO:0007669"/>
    <property type="project" value="UniProtKB-SubCell"/>
</dbReference>
<feature type="binding site" evidence="10">
    <location>
        <position position="178"/>
    </location>
    <ligand>
        <name>Ni(2+)</name>
        <dbReference type="ChEBI" id="CHEBI:49786"/>
        <note>for nickel-dependent acireductone dioxygenase activity</note>
    </ligand>
</feature>
<comment type="caution">
    <text evidence="12">The sequence shown here is derived from an EMBL/GenBank/DDBJ whole genome shotgun (WGS) entry which is preliminary data.</text>
</comment>
<proteinExistence type="inferred from homology"/>
<keyword evidence="3 10" id="KW-0028">Amino-acid biosynthesis</keyword>
<evidence type="ECO:0000256" key="11">
    <source>
        <dbReference type="SAM" id="MobiDB-lite"/>
    </source>
</evidence>
<dbReference type="Proteomes" id="UP000822688">
    <property type="component" value="Chromosome 12"/>
</dbReference>
<dbReference type="GO" id="GO:0005737">
    <property type="term" value="C:cytoplasm"/>
    <property type="evidence" value="ECO:0007669"/>
    <property type="project" value="UniProtKB-SubCell"/>
</dbReference>
<sequence length="370" mass="41619">MMSNSVYSLSPSGIDTVTMEPSATIQVTATPKSPPKMKQTLARVPSTGSSISHPPPSAKRLNKSPLGSGSEQDTFAEAKNMPIEAWYYNPNSVEDPEEKDPTLPHHFNPDQQVPQEHLETLGVLVWTELQTKDYKKNQQFQQVKIERGYNYEEVVTVAPNRLANYEQKKREFFKEHLHEHEEIRLILEGSGYEDIRDFDGHWIRIHIRKGVLIVLPKGMYHRFTVDDTNYLKAVLLYQETPSRIQFDRSNAGTDIMEVREHYVTHVLSRGASLKGNSSDLSGMLEGLDDELEKFRANQEIVEATLDESNLYADALKVAQAAKSSADDDVATRLALVAQTLQAVPPAKAEDSNDKEAVDTRMTQLGHAMSL</sequence>
<dbReference type="InterPro" id="IPR014710">
    <property type="entry name" value="RmlC-like_jellyroll"/>
</dbReference>
<dbReference type="InterPro" id="IPR027496">
    <property type="entry name" value="ARD_euk"/>
</dbReference>
<dbReference type="PANTHER" id="PTHR23418">
    <property type="entry name" value="ACIREDUCTONE DIOXYGENASE"/>
    <property type="match status" value="1"/>
</dbReference>
<dbReference type="GO" id="GO:0019509">
    <property type="term" value="P:L-methionine salvage from methylthioadenosine"/>
    <property type="evidence" value="ECO:0007669"/>
    <property type="project" value="UniProtKB-UniRule"/>
</dbReference>
<evidence type="ECO:0000256" key="6">
    <source>
        <dbReference type="ARBA" id="ARBA00023002"/>
    </source>
</evidence>
<dbReference type="GO" id="GO:0005506">
    <property type="term" value="F:iron ion binding"/>
    <property type="evidence" value="ECO:0007669"/>
    <property type="project" value="UniProtKB-UniRule"/>
</dbReference>
<dbReference type="Pfam" id="PF03079">
    <property type="entry name" value="ARD"/>
    <property type="match status" value="1"/>
</dbReference>
<evidence type="ECO:0000256" key="3">
    <source>
        <dbReference type="ARBA" id="ARBA00022605"/>
    </source>
</evidence>
<keyword evidence="4 10" id="KW-0479">Metal-binding</keyword>
<feature type="binding site" evidence="10">
    <location>
        <position position="176"/>
    </location>
    <ligand>
        <name>Ni(2+)</name>
        <dbReference type="ChEBI" id="CHEBI:49786"/>
        <note>for nickel-dependent acireductone dioxygenase activity</note>
    </ligand>
</feature>
<evidence type="ECO:0000256" key="10">
    <source>
        <dbReference type="HAMAP-Rule" id="MF_03154"/>
    </source>
</evidence>
<feature type="binding site" evidence="10">
    <location>
        <position position="178"/>
    </location>
    <ligand>
        <name>Fe(2+)</name>
        <dbReference type="ChEBI" id="CHEBI:29033"/>
        <note>for iron-dependent acireductone dioxygenase activity</note>
    </ligand>
</feature>
<evidence type="ECO:0000256" key="1">
    <source>
        <dbReference type="ARBA" id="ARBA00022490"/>
    </source>
</evidence>
<dbReference type="Gene3D" id="2.60.120.10">
    <property type="entry name" value="Jelly Rolls"/>
    <property type="match status" value="1"/>
</dbReference>
<evidence type="ECO:0000256" key="9">
    <source>
        <dbReference type="ARBA" id="ARBA00023242"/>
    </source>
</evidence>
<feature type="region of interest" description="Disordered" evidence="11">
    <location>
        <begin position="1"/>
        <end position="72"/>
    </location>
</feature>
<gene>
    <name evidence="12" type="ORF">KC19_12G037300</name>
</gene>
<keyword evidence="6 10" id="KW-0560">Oxidoreductase</keyword>
<keyword evidence="1 10" id="KW-0963">Cytoplasm</keyword>
<feature type="binding site" evidence="10">
    <location>
        <position position="176"/>
    </location>
    <ligand>
        <name>Fe(2+)</name>
        <dbReference type="ChEBI" id="CHEBI:29033"/>
        <note>for iron-dependent acireductone dioxygenase activity</note>
    </ligand>
</feature>
<dbReference type="GO" id="GO:0010308">
    <property type="term" value="F:acireductone dioxygenase (Ni2+-requiring) activity"/>
    <property type="evidence" value="ECO:0007669"/>
    <property type="project" value="UniProtKB-UniRule"/>
</dbReference>
<comment type="function">
    <text evidence="10">Catalyzes 2 different reactions between oxygen and the acireductone 1,2-dihydroxy-3-keto-5-methylthiopentene (DHK-MTPene) depending upon the metal bound in the active site. Fe-containing acireductone dioxygenase (Fe-ARD) produces formate and 2-keto-4-methylthiobutyrate (KMTB), the alpha-ketoacid precursor of methionine in the methionine recycle pathway. Ni-containing acireductone dioxygenase (Ni-ARD) produces methylthiopropionate, carbon monoxide and formate, and does not lie on the methionine recycle pathway.</text>
</comment>
<dbReference type="OrthoDB" id="1867259at2759"/>
<feature type="binding site" evidence="10">
    <location>
        <position position="182"/>
    </location>
    <ligand>
        <name>Fe(2+)</name>
        <dbReference type="ChEBI" id="CHEBI:29033"/>
        <note>for iron-dependent acireductone dioxygenase activity</note>
    </ligand>
</feature>
<comment type="subcellular location">
    <subcellularLocation>
        <location evidence="10">Cytoplasm</location>
    </subcellularLocation>
    <subcellularLocation>
        <location evidence="10">Nucleus</location>
    </subcellularLocation>
</comment>
<evidence type="ECO:0000256" key="7">
    <source>
        <dbReference type="ARBA" id="ARBA00023004"/>
    </source>
</evidence>
<evidence type="ECO:0000313" key="12">
    <source>
        <dbReference type="EMBL" id="KAG0553769.1"/>
    </source>
</evidence>
<evidence type="ECO:0000256" key="5">
    <source>
        <dbReference type="ARBA" id="ARBA00022964"/>
    </source>
</evidence>
<comment type="catalytic activity">
    <reaction evidence="10">
        <text>1,2-dihydroxy-5-(methylsulfanyl)pent-1-en-3-one + O2 = 3-(methylsulfanyl)propanoate + CO + formate + 2 H(+)</text>
        <dbReference type="Rhea" id="RHEA:14161"/>
        <dbReference type="ChEBI" id="CHEBI:15378"/>
        <dbReference type="ChEBI" id="CHEBI:15379"/>
        <dbReference type="ChEBI" id="CHEBI:15740"/>
        <dbReference type="ChEBI" id="CHEBI:17245"/>
        <dbReference type="ChEBI" id="CHEBI:49016"/>
        <dbReference type="ChEBI" id="CHEBI:49252"/>
        <dbReference type="EC" id="1.13.11.53"/>
    </reaction>
</comment>
<dbReference type="EMBL" id="CM026433">
    <property type="protein sequence ID" value="KAG0553769.1"/>
    <property type="molecule type" value="Genomic_DNA"/>
</dbReference>
<keyword evidence="5 10" id="KW-0223">Dioxygenase</keyword>
<evidence type="ECO:0000256" key="4">
    <source>
        <dbReference type="ARBA" id="ARBA00022723"/>
    </source>
</evidence>
<accession>A0A8T0G6T0</accession>
<evidence type="ECO:0000256" key="2">
    <source>
        <dbReference type="ARBA" id="ARBA00022596"/>
    </source>
</evidence>
<keyword evidence="8 10" id="KW-0486">Methionine biosynthesis</keyword>
<organism evidence="12 13">
    <name type="scientific">Ceratodon purpureus</name>
    <name type="common">Fire moss</name>
    <name type="synonym">Dicranum purpureum</name>
    <dbReference type="NCBI Taxonomy" id="3225"/>
    <lineage>
        <taxon>Eukaryota</taxon>
        <taxon>Viridiplantae</taxon>
        <taxon>Streptophyta</taxon>
        <taxon>Embryophyta</taxon>
        <taxon>Bryophyta</taxon>
        <taxon>Bryophytina</taxon>
        <taxon>Bryopsida</taxon>
        <taxon>Dicranidae</taxon>
        <taxon>Pseudoditrichales</taxon>
        <taxon>Ditrichaceae</taxon>
        <taxon>Ceratodon</taxon>
    </lineage>
</organism>